<feature type="signal peptide" evidence="2">
    <location>
        <begin position="1"/>
        <end position="24"/>
    </location>
</feature>
<protein>
    <recommendedName>
        <fullName evidence="3">Peptidase M16 C-terminal domain-containing protein</fullName>
    </recommendedName>
</protein>
<gene>
    <name evidence="4" type="ORF">rosag_32250</name>
</gene>
<dbReference type="PANTHER" id="PTHR11851">
    <property type="entry name" value="METALLOPROTEASE"/>
    <property type="match status" value="1"/>
</dbReference>
<sequence length="502" mass="53895">MAPHTTLRAALLLTAFALPLSAQQAPRVTKDGPARPAAQPPRTSGLDRSKPPTLPPTPQLRVPVIETRTLSNGITVAVLENHEIPVVNVRALMDAPAVLDPQGKEGVAALTFAMLSEGTKTRTAEQLADAFAELGTTVSPTGFLTITKNVDPALELMRDQLWEPSFPQAALDRIRANQVANLRRLKDQPTYLAGRVLANALYGTGHPYERSTSEASLGAITRDDLVAFHSTYVRPQNVKFVVAGDITPAQAMEKLERVFGKWPAGGQKARYEVPAPTPLAQTTIYLFDRPSSTQSVIYAASTGPRRDVPEYYALDLANTVLGGSFLSRLNSNLRETHGYAYGAGSGFTYRRRPEIGQFTASAQVQTDKTDSSVVEIMNELRGIAGGRPVTQAEFDLAMSNAVKGLPLAFETVSQIAGAATTILQDSLPLDYYSTISQKYEAVTVADVNAAAKRYIDPGKLAIVIVGDRKQIEQKLRALNVAPVVVVDEQAKPLPASGGGSGR</sequence>
<name>A0AA37V3G3_9BACT</name>
<accession>A0AA37V3G3</accession>
<reference evidence="4" key="1">
    <citation type="submission" date="2022-08" db="EMBL/GenBank/DDBJ databases">
        <title>Draft genome sequencing of Roseisolibacter agri AW1220.</title>
        <authorList>
            <person name="Tobiishi Y."/>
            <person name="Tonouchi A."/>
        </authorList>
    </citation>
    <scope>NUCLEOTIDE SEQUENCE</scope>
    <source>
        <strain evidence="4">AW1220</strain>
    </source>
</reference>
<dbReference type="GO" id="GO:0046872">
    <property type="term" value="F:metal ion binding"/>
    <property type="evidence" value="ECO:0007669"/>
    <property type="project" value="InterPro"/>
</dbReference>
<comment type="caution">
    <text evidence="4">The sequence shown here is derived from an EMBL/GenBank/DDBJ whole genome shotgun (WGS) entry which is preliminary data.</text>
</comment>
<dbReference type="InterPro" id="IPR050361">
    <property type="entry name" value="MPP/UQCRC_Complex"/>
</dbReference>
<dbReference type="Gene3D" id="3.30.830.10">
    <property type="entry name" value="Metalloenzyme, LuxS/M16 peptidase-like"/>
    <property type="match status" value="2"/>
</dbReference>
<organism evidence="4 5">
    <name type="scientific">Roseisolibacter agri</name>
    <dbReference type="NCBI Taxonomy" id="2014610"/>
    <lineage>
        <taxon>Bacteria</taxon>
        <taxon>Pseudomonadati</taxon>
        <taxon>Gemmatimonadota</taxon>
        <taxon>Gemmatimonadia</taxon>
        <taxon>Gemmatimonadales</taxon>
        <taxon>Gemmatimonadaceae</taxon>
        <taxon>Roseisolibacter</taxon>
    </lineage>
</organism>
<evidence type="ECO:0000256" key="2">
    <source>
        <dbReference type="SAM" id="SignalP"/>
    </source>
</evidence>
<evidence type="ECO:0000259" key="3">
    <source>
        <dbReference type="Pfam" id="PF05193"/>
    </source>
</evidence>
<dbReference type="AlphaFoldDB" id="A0AA37V3G3"/>
<feature type="chain" id="PRO_5041251912" description="Peptidase M16 C-terminal domain-containing protein" evidence="2">
    <location>
        <begin position="25"/>
        <end position="502"/>
    </location>
</feature>
<dbReference type="PANTHER" id="PTHR11851:SF224">
    <property type="entry name" value="PROCESSING PROTEASE"/>
    <property type="match status" value="1"/>
</dbReference>
<evidence type="ECO:0000313" key="5">
    <source>
        <dbReference type="Proteomes" id="UP001161325"/>
    </source>
</evidence>
<dbReference type="EMBL" id="BRXS01000005">
    <property type="protein sequence ID" value="GLC26712.1"/>
    <property type="molecule type" value="Genomic_DNA"/>
</dbReference>
<dbReference type="InterPro" id="IPR007863">
    <property type="entry name" value="Peptidase_M16_C"/>
</dbReference>
<evidence type="ECO:0000313" key="4">
    <source>
        <dbReference type="EMBL" id="GLC26712.1"/>
    </source>
</evidence>
<dbReference type="InterPro" id="IPR011249">
    <property type="entry name" value="Metalloenz_LuxS/M16"/>
</dbReference>
<feature type="region of interest" description="Disordered" evidence="1">
    <location>
        <begin position="24"/>
        <end position="60"/>
    </location>
</feature>
<dbReference type="SUPFAM" id="SSF63411">
    <property type="entry name" value="LuxS/MPP-like metallohydrolase"/>
    <property type="match status" value="2"/>
</dbReference>
<feature type="domain" description="Peptidase M16 C-terminal" evidence="3">
    <location>
        <begin position="220"/>
        <end position="399"/>
    </location>
</feature>
<keyword evidence="5" id="KW-1185">Reference proteome</keyword>
<keyword evidence="2" id="KW-0732">Signal</keyword>
<proteinExistence type="predicted"/>
<evidence type="ECO:0000256" key="1">
    <source>
        <dbReference type="SAM" id="MobiDB-lite"/>
    </source>
</evidence>
<dbReference type="Proteomes" id="UP001161325">
    <property type="component" value="Unassembled WGS sequence"/>
</dbReference>
<dbReference type="Pfam" id="PF05193">
    <property type="entry name" value="Peptidase_M16_C"/>
    <property type="match status" value="1"/>
</dbReference>
<dbReference type="RefSeq" id="WP_284351167.1">
    <property type="nucleotide sequence ID" value="NZ_BRXS01000005.1"/>
</dbReference>